<evidence type="ECO:0000313" key="2">
    <source>
        <dbReference type="Proteomes" id="UP000616885"/>
    </source>
</evidence>
<sequence>MTAINGSSSAPLEDQAEKDFCHLIEPRLPQKRDENKPSLNSLGMELILIIFKIVHRESPASLKSLALVSSHYHHAARYCQNQKVRLHISEEKKDVLQRRLAYLEQGGFLPAIRRIKVRGVEDDLENIEAVAQFLQKATGLTDLDWANKGAPDSSVGVPEQVLTAIQSRSTVRLHTDAVLNYYRQPTTEPPPPYTAPLARGSENLHSLRMRFTYVSVERCLEMVQNVRDILLSSPNIRKLTVDYGRPDGGCVRYGPPKEYTGFGFVDGQRPSALEELNLGKYIFGSITSELGDVFPPTNVGYPGKGQEEDYWVETFDWSRLRKLDTKQHTFALRVAPKLSALEEASLGVVSNPKIIREFYDTVPNFLHAIEIHQFDALGVDGIIRHASKLKSLGIHQRQSRDWSEHTIDAPSLLEIQKACPLIEALDLDIKREGDWPYEILDILAGFRNLRRLTLWFELGWVGHEPFDAVQPVVNYSAVETLLTYLNSKRPPNSKPLKELKVYCGCLRPIRGYPSSEGLWPRKNTSSYICRLSERDDQAPNGVFHITCPMLTDDENTLLQKMRTENVEMPKKQSRALRVALNGPVPFTARKMF</sequence>
<proteinExistence type="predicted"/>
<evidence type="ECO:0008006" key="3">
    <source>
        <dbReference type="Google" id="ProtNLM"/>
    </source>
</evidence>
<dbReference type="Proteomes" id="UP000616885">
    <property type="component" value="Unassembled WGS sequence"/>
</dbReference>
<reference evidence="1" key="1">
    <citation type="submission" date="2020-10" db="EMBL/GenBank/DDBJ databases">
        <title>High-Quality Genome Resource of Clonostachys rosea strain S41 by Oxford Nanopore Long-Read Sequencing.</title>
        <authorList>
            <person name="Wang H."/>
        </authorList>
    </citation>
    <scope>NUCLEOTIDE SEQUENCE</scope>
    <source>
        <strain evidence="1">S41</strain>
    </source>
</reference>
<organism evidence="1 2">
    <name type="scientific">Bionectria ochroleuca</name>
    <name type="common">Gliocladium roseum</name>
    <dbReference type="NCBI Taxonomy" id="29856"/>
    <lineage>
        <taxon>Eukaryota</taxon>
        <taxon>Fungi</taxon>
        <taxon>Dikarya</taxon>
        <taxon>Ascomycota</taxon>
        <taxon>Pezizomycotina</taxon>
        <taxon>Sordariomycetes</taxon>
        <taxon>Hypocreomycetidae</taxon>
        <taxon>Hypocreales</taxon>
        <taxon>Bionectriaceae</taxon>
        <taxon>Clonostachys</taxon>
    </lineage>
</organism>
<comment type="caution">
    <text evidence="1">The sequence shown here is derived from an EMBL/GenBank/DDBJ whole genome shotgun (WGS) entry which is preliminary data.</text>
</comment>
<dbReference type="AlphaFoldDB" id="A0A8H7K0Z3"/>
<dbReference type="InterPro" id="IPR032675">
    <property type="entry name" value="LRR_dom_sf"/>
</dbReference>
<dbReference type="EMBL" id="JADCTT010000022">
    <property type="protein sequence ID" value="KAF9742215.1"/>
    <property type="molecule type" value="Genomic_DNA"/>
</dbReference>
<gene>
    <name evidence="1" type="ORF">IM811_009515</name>
</gene>
<protein>
    <recommendedName>
        <fullName evidence="3">F-box domain-containing protein</fullName>
    </recommendedName>
</protein>
<accession>A0A8H7K0Z3</accession>
<dbReference type="Gene3D" id="3.80.10.10">
    <property type="entry name" value="Ribonuclease Inhibitor"/>
    <property type="match status" value="1"/>
</dbReference>
<evidence type="ECO:0000313" key="1">
    <source>
        <dbReference type="EMBL" id="KAF9742215.1"/>
    </source>
</evidence>
<name>A0A8H7K0Z3_BIOOC</name>